<proteinExistence type="predicted"/>
<keyword evidence="2" id="KW-1185">Reference proteome</keyword>
<name>A0A067T7Q2_GALM3</name>
<protein>
    <submittedName>
        <fullName evidence="1">Uncharacterized protein</fullName>
    </submittedName>
</protein>
<organism evidence="1 2">
    <name type="scientific">Galerina marginata (strain CBS 339.88)</name>
    <dbReference type="NCBI Taxonomy" id="685588"/>
    <lineage>
        <taxon>Eukaryota</taxon>
        <taxon>Fungi</taxon>
        <taxon>Dikarya</taxon>
        <taxon>Basidiomycota</taxon>
        <taxon>Agaricomycotina</taxon>
        <taxon>Agaricomycetes</taxon>
        <taxon>Agaricomycetidae</taxon>
        <taxon>Agaricales</taxon>
        <taxon>Agaricineae</taxon>
        <taxon>Strophariaceae</taxon>
        <taxon>Galerina</taxon>
    </lineage>
</organism>
<dbReference type="Gene3D" id="2.60.120.260">
    <property type="entry name" value="Galactose-binding domain-like"/>
    <property type="match status" value="2"/>
</dbReference>
<dbReference type="HOGENOM" id="CLU_058499_0_0_1"/>
<dbReference type="AlphaFoldDB" id="A0A067T7Q2"/>
<dbReference type="EMBL" id="KL142381">
    <property type="protein sequence ID" value="KDR74998.1"/>
    <property type="molecule type" value="Genomic_DNA"/>
</dbReference>
<dbReference type="Proteomes" id="UP000027222">
    <property type="component" value="Unassembled WGS sequence"/>
</dbReference>
<dbReference type="OrthoDB" id="2564234at2759"/>
<evidence type="ECO:0000313" key="1">
    <source>
        <dbReference type="EMBL" id="KDR74998.1"/>
    </source>
</evidence>
<reference evidence="2" key="1">
    <citation type="journal article" date="2014" name="Proc. Natl. Acad. Sci. U.S.A.">
        <title>Extensive sampling of basidiomycete genomes demonstrates inadequacy of the white-rot/brown-rot paradigm for wood decay fungi.</title>
        <authorList>
            <person name="Riley R."/>
            <person name="Salamov A.A."/>
            <person name="Brown D.W."/>
            <person name="Nagy L.G."/>
            <person name="Floudas D."/>
            <person name="Held B.W."/>
            <person name="Levasseur A."/>
            <person name="Lombard V."/>
            <person name="Morin E."/>
            <person name="Otillar R."/>
            <person name="Lindquist E.A."/>
            <person name="Sun H."/>
            <person name="LaButti K.M."/>
            <person name="Schmutz J."/>
            <person name="Jabbour D."/>
            <person name="Luo H."/>
            <person name="Baker S.E."/>
            <person name="Pisabarro A.G."/>
            <person name="Walton J.D."/>
            <person name="Blanchette R.A."/>
            <person name="Henrissat B."/>
            <person name="Martin F."/>
            <person name="Cullen D."/>
            <person name="Hibbett D.S."/>
            <person name="Grigoriev I.V."/>
        </authorList>
    </citation>
    <scope>NUCLEOTIDE SEQUENCE [LARGE SCALE GENOMIC DNA]</scope>
    <source>
        <strain evidence="2">CBS 339.88</strain>
    </source>
</reference>
<evidence type="ECO:0000313" key="2">
    <source>
        <dbReference type="Proteomes" id="UP000027222"/>
    </source>
</evidence>
<gene>
    <name evidence="1" type="ORF">GALMADRAFT_140558</name>
</gene>
<sequence length="283" mass="30614">MPRFAQLFKDTSPPLVWSDGWQGGSSEADPALDKYAQATYTVTQTKGANMTFRFNGTFVGVYGAKRPGHGAYEIQVDNHVYPTFNGSSSVALFNQTLFNATLDDGFHTITLTNADTTTLDVDYVYFEGNVGKKNEPLIPSTFQDNDPEFTYFPASSWKQSPRPGTFSGSTGTITSDPSASLEYKFKVKFLSALQCGDLILLYGTVTPASTSSYLVSIDGAPFSAFSARKASVRPHQVLYYASNLGRGVHKLKLKFAGTNGTTGDFAVDFANLYSAPSLGAHEA</sequence>
<accession>A0A067T7Q2</accession>
<dbReference type="STRING" id="685588.A0A067T7Q2"/>